<dbReference type="Gene3D" id="2.30.110.10">
    <property type="entry name" value="Electron Transport, Fmn-binding Protein, Chain A"/>
    <property type="match status" value="1"/>
</dbReference>
<dbReference type="AlphaFoldDB" id="A0A5B8V3M9"/>
<gene>
    <name evidence="1" type="ORF">FRZ67_00090</name>
</gene>
<dbReference type="Pfam" id="PF12900">
    <property type="entry name" value="Pyridox_ox_2"/>
    <property type="match status" value="1"/>
</dbReference>
<dbReference type="RefSeq" id="WP_147187579.1">
    <property type="nucleotide sequence ID" value="NZ_CP042435.1"/>
</dbReference>
<dbReference type="SUPFAM" id="SSF50475">
    <property type="entry name" value="FMN-binding split barrel"/>
    <property type="match status" value="1"/>
</dbReference>
<dbReference type="OrthoDB" id="9794935at2"/>
<organism evidence="1 2">
    <name type="scientific">Panacibacter ginsenosidivorans</name>
    <dbReference type="NCBI Taxonomy" id="1813871"/>
    <lineage>
        <taxon>Bacteria</taxon>
        <taxon>Pseudomonadati</taxon>
        <taxon>Bacteroidota</taxon>
        <taxon>Chitinophagia</taxon>
        <taxon>Chitinophagales</taxon>
        <taxon>Chitinophagaceae</taxon>
        <taxon>Panacibacter</taxon>
    </lineage>
</organism>
<evidence type="ECO:0000313" key="2">
    <source>
        <dbReference type="Proteomes" id="UP000321533"/>
    </source>
</evidence>
<name>A0A5B8V3M9_9BACT</name>
<dbReference type="KEGG" id="pgin:FRZ67_00090"/>
<accession>A0A5B8V3M9</accession>
<dbReference type="Proteomes" id="UP000321533">
    <property type="component" value="Chromosome"/>
</dbReference>
<keyword evidence="2" id="KW-1185">Reference proteome</keyword>
<reference evidence="1 2" key="1">
    <citation type="journal article" date="2016" name="Int. J. Syst. Evol. Microbiol.">
        <title>Panacibacter ginsenosidivorans gen. nov., sp. nov., with ginsenoside converting activity isolated from soil of a ginseng field.</title>
        <authorList>
            <person name="Siddiqi M.Z."/>
            <person name="Muhammad Shafi S."/>
            <person name="Choi K.D."/>
            <person name="Im W.T."/>
        </authorList>
    </citation>
    <scope>NUCLEOTIDE SEQUENCE [LARGE SCALE GENOMIC DNA]</scope>
    <source>
        <strain evidence="1 2">Gsoil1550</strain>
    </source>
</reference>
<dbReference type="InterPro" id="IPR012349">
    <property type="entry name" value="Split_barrel_FMN-bd"/>
</dbReference>
<evidence type="ECO:0000313" key="1">
    <source>
        <dbReference type="EMBL" id="QEC65779.1"/>
    </source>
</evidence>
<dbReference type="EMBL" id="CP042435">
    <property type="protein sequence ID" value="QEC65779.1"/>
    <property type="molecule type" value="Genomic_DNA"/>
</dbReference>
<sequence>MLGTLNETQINNVLSSQVIGRVACTDGKQPYIVPVTYTYDGSYIYGQTNEGMKLNILRKNPNVCFEVDMMTDMRNWQSVVVLGKFEELKNKEADEAREVLFGRVFSLMTSSTIHVHEHAATGKVDDSTRVKHVMYRIKIKKVTGRFEKQ</sequence>
<protein>
    <submittedName>
        <fullName evidence="1">Pyridoxamine 5'-phosphate oxidase family protein</fullName>
    </submittedName>
</protein>
<dbReference type="InterPro" id="IPR024747">
    <property type="entry name" value="Pyridox_Oxase-rel"/>
</dbReference>
<proteinExistence type="predicted"/>